<organism evidence="7 8">
    <name type="scientific">Halarcobacter mediterraneus</name>
    <dbReference type="NCBI Taxonomy" id="2023153"/>
    <lineage>
        <taxon>Bacteria</taxon>
        <taxon>Pseudomonadati</taxon>
        <taxon>Campylobacterota</taxon>
        <taxon>Epsilonproteobacteria</taxon>
        <taxon>Campylobacterales</taxon>
        <taxon>Arcobacteraceae</taxon>
        <taxon>Halarcobacter</taxon>
    </lineage>
</organism>
<evidence type="ECO:0000259" key="6">
    <source>
        <dbReference type="PROSITE" id="PS51918"/>
    </source>
</evidence>
<dbReference type="NCBIfam" id="TIGR02495">
    <property type="entry name" value="NrdG2"/>
    <property type="match status" value="1"/>
</dbReference>
<dbReference type="CDD" id="cd01335">
    <property type="entry name" value="Radical_SAM"/>
    <property type="match status" value="1"/>
</dbReference>
<dbReference type="InterPro" id="IPR050377">
    <property type="entry name" value="Radical_SAM_PqqE_MftC-like"/>
</dbReference>
<dbReference type="PROSITE" id="PS51918">
    <property type="entry name" value="RADICAL_SAM"/>
    <property type="match status" value="1"/>
</dbReference>
<dbReference type="SUPFAM" id="SSF102114">
    <property type="entry name" value="Radical SAM enzymes"/>
    <property type="match status" value="1"/>
</dbReference>
<dbReference type="InterPro" id="IPR013785">
    <property type="entry name" value="Aldolase_TIM"/>
</dbReference>
<dbReference type="EMBL" id="NXIE01000001">
    <property type="protein sequence ID" value="RXK14333.1"/>
    <property type="molecule type" value="Genomic_DNA"/>
</dbReference>
<dbReference type="SFLD" id="SFLDS00029">
    <property type="entry name" value="Radical_SAM"/>
    <property type="match status" value="1"/>
</dbReference>
<evidence type="ECO:0000256" key="5">
    <source>
        <dbReference type="ARBA" id="ARBA00023014"/>
    </source>
</evidence>
<evidence type="ECO:0000256" key="1">
    <source>
        <dbReference type="ARBA" id="ARBA00001966"/>
    </source>
</evidence>
<dbReference type="RefSeq" id="WP_129060449.1">
    <property type="nucleotide sequence ID" value="NZ_NXIE01000001.1"/>
</dbReference>
<evidence type="ECO:0000256" key="3">
    <source>
        <dbReference type="ARBA" id="ARBA00022723"/>
    </source>
</evidence>
<dbReference type="Proteomes" id="UP000289718">
    <property type="component" value="Unassembled WGS sequence"/>
</dbReference>
<evidence type="ECO:0000313" key="7">
    <source>
        <dbReference type="EMBL" id="RXK14333.1"/>
    </source>
</evidence>
<dbReference type="GO" id="GO:0003824">
    <property type="term" value="F:catalytic activity"/>
    <property type="evidence" value="ECO:0007669"/>
    <property type="project" value="InterPro"/>
</dbReference>
<evidence type="ECO:0000256" key="2">
    <source>
        <dbReference type="ARBA" id="ARBA00022691"/>
    </source>
</evidence>
<gene>
    <name evidence="7" type="ORF">CP965_02490</name>
</gene>
<dbReference type="InterPro" id="IPR058240">
    <property type="entry name" value="rSAM_sf"/>
</dbReference>
<keyword evidence="2" id="KW-0949">S-adenosyl-L-methionine</keyword>
<evidence type="ECO:0000313" key="8">
    <source>
        <dbReference type="Proteomes" id="UP000289718"/>
    </source>
</evidence>
<keyword evidence="3" id="KW-0479">Metal-binding</keyword>
<sequence>MKKIIYNITPFTTVDYENHLSCIVWFVHCNMRCQYCYNYDIVTSQNGQYTVEDLMDFLMKRVGLLDSVVLSGGEASLHDLLEICKKIKKLGFKIKLDTNGTNPELLKQLLKKKFLDFVSLDFKGTQEKYEFITKGKFYDRFIKSLKYLINSSIEYEVRTTLHKDLLNEEDINFMQKVLKDEGYNKTFFIQNFLETENFANLKDSKKNFDTTKLHKTLDVVFRN</sequence>
<keyword evidence="4" id="KW-0408">Iron</keyword>
<accession>A0A4Q1AYA0</accession>
<dbReference type="AlphaFoldDB" id="A0A4Q1AYA0"/>
<keyword evidence="5" id="KW-0411">Iron-sulfur</keyword>
<dbReference type="Pfam" id="PF04055">
    <property type="entry name" value="Radical_SAM"/>
    <property type="match status" value="1"/>
</dbReference>
<dbReference type="Gene3D" id="3.20.20.70">
    <property type="entry name" value="Aldolase class I"/>
    <property type="match status" value="1"/>
</dbReference>
<protein>
    <submittedName>
        <fullName evidence="7">Anaerobic ribonucleoside-triphosphate reductase activating protein</fullName>
    </submittedName>
</protein>
<evidence type="ECO:0000256" key="4">
    <source>
        <dbReference type="ARBA" id="ARBA00023004"/>
    </source>
</evidence>
<reference evidence="7 8" key="1">
    <citation type="submission" date="2017-09" db="EMBL/GenBank/DDBJ databases">
        <title>Genomics of the genus Arcobacter.</title>
        <authorList>
            <person name="Perez-Cataluna A."/>
            <person name="Figueras M.J."/>
            <person name="Salas-Masso N."/>
        </authorList>
    </citation>
    <scope>NUCLEOTIDE SEQUENCE [LARGE SCALE GENOMIC DNA]</scope>
    <source>
        <strain evidence="7 8">F156-34</strain>
    </source>
</reference>
<dbReference type="SFLD" id="SFLDG01094">
    <property type="entry name" value="Uncharacterised_Radical_SAM_Su"/>
    <property type="match status" value="1"/>
</dbReference>
<proteinExistence type="predicted"/>
<dbReference type="PANTHER" id="PTHR11228">
    <property type="entry name" value="RADICAL SAM DOMAIN PROTEIN"/>
    <property type="match status" value="1"/>
</dbReference>
<keyword evidence="8" id="KW-1185">Reference proteome</keyword>
<dbReference type="SFLD" id="SFLDG01067">
    <property type="entry name" value="SPASM/twitch_domain_containing"/>
    <property type="match status" value="1"/>
</dbReference>
<dbReference type="InterPro" id="IPR012840">
    <property type="entry name" value="NrdG2"/>
</dbReference>
<dbReference type="GO" id="GO:0046872">
    <property type="term" value="F:metal ion binding"/>
    <property type="evidence" value="ECO:0007669"/>
    <property type="project" value="UniProtKB-KW"/>
</dbReference>
<name>A0A4Q1AYA0_9BACT</name>
<feature type="domain" description="Radical SAM core" evidence="6">
    <location>
        <begin position="14"/>
        <end position="223"/>
    </location>
</feature>
<comment type="caution">
    <text evidence="7">The sequence shown here is derived from an EMBL/GenBank/DDBJ whole genome shotgun (WGS) entry which is preliminary data.</text>
</comment>
<comment type="cofactor">
    <cofactor evidence="1">
        <name>[4Fe-4S] cluster</name>
        <dbReference type="ChEBI" id="CHEBI:49883"/>
    </cofactor>
</comment>
<dbReference type="OrthoDB" id="9782387at2"/>
<dbReference type="InterPro" id="IPR007197">
    <property type="entry name" value="rSAM"/>
</dbReference>
<dbReference type="PANTHER" id="PTHR11228:SF27">
    <property type="entry name" value="GLYCYL-RADICAL ENZYME ACTIVATING ENZYME MJ1227-RELATED"/>
    <property type="match status" value="1"/>
</dbReference>
<dbReference type="GO" id="GO:0051536">
    <property type="term" value="F:iron-sulfur cluster binding"/>
    <property type="evidence" value="ECO:0007669"/>
    <property type="project" value="UniProtKB-KW"/>
</dbReference>